<dbReference type="GO" id="GO:0042796">
    <property type="term" value="P:snRNA transcription by RNA polymerase III"/>
    <property type="evidence" value="ECO:0007669"/>
    <property type="project" value="TreeGrafter"/>
</dbReference>
<evidence type="ECO:0000259" key="7">
    <source>
        <dbReference type="PROSITE" id="PS51294"/>
    </source>
</evidence>
<dbReference type="Proteomes" id="UP000275652">
    <property type="component" value="Unassembled WGS sequence"/>
</dbReference>
<dbReference type="GO" id="GO:0000978">
    <property type="term" value="F:RNA polymerase II cis-regulatory region sequence-specific DNA binding"/>
    <property type="evidence" value="ECO:0007669"/>
    <property type="project" value="TreeGrafter"/>
</dbReference>
<keyword evidence="4" id="KW-0539">Nucleus</keyword>
<dbReference type="AlphaFoldDB" id="A0A9X8EEW3"/>
<dbReference type="GO" id="GO:0001006">
    <property type="term" value="F:RNA polymerase III type 3 promoter sequence-specific DNA binding"/>
    <property type="evidence" value="ECO:0007669"/>
    <property type="project" value="TreeGrafter"/>
</dbReference>
<dbReference type="CDD" id="cd00167">
    <property type="entry name" value="SANT"/>
    <property type="match status" value="3"/>
</dbReference>
<dbReference type="GO" id="GO:0019185">
    <property type="term" value="C:snRNA-activating protein complex"/>
    <property type="evidence" value="ECO:0007669"/>
    <property type="project" value="TreeGrafter"/>
</dbReference>
<dbReference type="PANTHER" id="PTHR46621">
    <property type="entry name" value="SNRNA-ACTIVATING PROTEIN COMPLEX SUBUNIT 4"/>
    <property type="match status" value="1"/>
</dbReference>
<dbReference type="PANTHER" id="PTHR46621:SF1">
    <property type="entry name" value="SNRNA-ACTIVATING PROTEIN COMPLEX SUBUNIT 4"/>
    <property type="match status" value="1"/>
</dbReference>
<protein>
    <submittedName>
        <fullName evidence="8">Uncharacterized protein</fullName>
    </submittedName>
</protein>
<sequence length="275" mass="31516">MTLKSPAGHSRNRKQCRERYLNHLSPSLRRDAWTRDENATLRTLVDKFKSDAGKTPWAKIATSLPGRSVDQVKTQWRRLVRQQPSSQQSLDAVTTKTSTQTSPWTSDDNKMLMHLCTSTTSLQPSWLWIASHFPSRTDLQCRQHWTHVLDPALKKGKGSTNDHDLNIHQHCLLMHDHHAWDTGTWTDEDDQLLGSLVERFGPSWKHIATNFPGRLGKQCRERYRNHVDPSLTHVDNQPYIMTASPQHLMLRHVTGAMDTGRRQHRVGGAGLVHPK</sequence>
<name>A0A9X8EEW3_APHAT</name>
<dbReference type="Gene3D" id="1.10.10.60">
    <property type="entry name" value="Homeodomain-like"/>
    <property type="match status" value="3"/>
</dbReference>
<evidence type="ECO:0000313" key="8">
    <source>
        <dbReference type="EMBL" id="RLO13684.1"/>
    </source>
</evidence>
<evidence type="ECO:0000256" key="3">
    <source>
        <dbReference type="ARBA" id="ARBA00023163"/>
    </source>
</evidence>
<feature type="domain" description="Myb-like" evidence="6">
    <location>
        <begin position="25"/>
        <end position="80"/>
    </location>
</feature>
<dbReference type="SMART" id="SM00717">
    <property type="entry name" value="SANT"/>
    <property type="match status" value="3"/>
</dbReference>
<feature type="compositionally biased region" description="Low complexity" evidence="5">
    <location>
        <begin position="94"/>
        <end position="105"/>
    </location>
</feature>
<evidence type="ECO:0000259" key="6">
    <source>
        <dbReference type="PROSITE" id="PS50090"/>
    </source>
</evidence>
<dbReference type="SUPFAM" id="SSF46689">
    <property type="entry name" value="Homeodomain-like"/>
    <property type="match status" value="3"/>
</dbReference>
<dbReference type="PROSITE" id="PS50090">
    <property type="entry name" value="MYB_LIKE"/>
    <property type="match status" value="3"/>
</dbReference>
<dbReference type="EMBL" id="QUTI01003670">
    <property type="protein sequence ID" value="RLO13684.1"/>
    <property type="molecule type" value="Genomic_DNA"/>
</dbReference>
<evidence type="ECO:0000256" key="5">
    <source>
        <dbReference type="SAM" id="MobiDB-lite"/>
    </source>
</evidence>
<feature type="compositionally biased region" description="Polar residues" evidence="5">
    <location>
        <begin position="82"/>
        <end position="92"/>
    </location>
</feature>
<evidence type="ECO:0000256" key="1">
    <source>
        <dbReference type="ARBA" id="ARBA00023015"/>
    </source>
</evidence>
<organism evidence="8 9">
    <name type="scientific">Aphanomyces astaci</name>
    <name type="common">Crayfish plague agent</name>
    <dbReference type="NCBI Taxonomy" id="112090"/>
    <lineage>
        <taxon>Eukaryota</taxon>
        <taxon>Sar</taxon>
        <taxon>Stramenopiles</taxon>
        <taxon>Oomycota</taxon>
        <taxon>Saprolegniomycetes</taxon>
        <taxon>Saprolegniales</taxon>
        <taxon>Verrucalvaceae</taxon>
        <taxon>Aphanomyces</taxon>
    </lineage>
</organism>
<proteinExistence type="predicted"/>
<dbReference type="PROSITE" id="PS51294">
    <property type="entry name" value="HTH_MYB"/>
    <property type="match status" value="3"/>
</dbReference>
<comment type="caution">
    <text evidence="8">The sequence shown here is derived from an EMBL/GenBank/DDBJ whole genome shotgun (WGS) entry which is preliminary data.</text>
</comment>
<evidence type="ECO:0000256" key="4">
    <source>
        <dbReference type="ARBA" id="ARBA00023242"/>
    </source>
</evidence>
<reference evidence="8 9" key="1">
    <citation type="journal article" date="2018" name="J. Invertebr. Pathol.">
        <title>New genotyping method for the causative agent of crayfish plague (Aphanomyces astaci) based on whole genome data.</title>
        <authorList>
            <person name="Minardi D."/>
            <person name="Studholme D.J."/>
            <person name="van der Giezen M."/>
            <person name="Pretto T."/>
            <person name="Oidtmann B."/>
        </authorList>
    </citation>
    <scope>NUCLEOTIDE SEQUENCE [LARGE SCALE GENOMIC DNA]</scope>
    <source>
        <strain evidence="8 9">KB13</strain>
    </source>
</reference>
<dbReference type="GO" id="GO:0042795">
    <property type="term" value="P:snRNA transcription by RNA polymerase II"/>
    <property type="evidence" value="ECO:0007669"/>
    <property type="project" value="TreeGrafter"/>
</dbReference>
<dbReference type="Pfam" id="PF13921">
    <property type="entry name" value="Myb_DNA-bind_6"/>
    <property type="match status" value="1"/>
</dbReference>
<feature type="domain" description="Myb-like" evidence="6">
    <location>
        <begin position="96"/>
        <end position="149"/>
    </location>
</feature>
<feature type="domain" description="HTH myb-type" evidence="7">
    <location>
        <begin position="25"/>
        <end position="84"/>
    </location>
</feature>
<feature type="domain" description="HTH myb-type" evidence="7">
    <location>
        <begin position="129"/>
        <end position="153"/>
    </location>
</feature>
<gene>
    <name evidence="8" type="ORF">DYB28_011064</name>
</gene>
<evidence type="ECO:0000256" key="2">
    <source>
        <dbReference type="ARBA" id="ARBA00023125"/>
    </source>
</evidence>
<dbReference type="InterPro" id="IPR051575">
    <property type="entry name" value="Myb-like_DNA-bd"/>
</dbReference>
<keyword evidence="1" id="KW-0805">Transcription regulation</keyword>
<dbReference type="InterPro" id="IPR009057">
    <property type="entry name" value="Homeodomain-like_sf"/>
</dbReference>
<keyword evidence="3" id="KW-0804">Transcription</keyword>
<dbReference type="InterPro" id="IPR017930">
    <property type="entry name" value="Myb_dom"/>
</dbReference>
<feature type="domain" description="Myb-like" evidence="6">
    <location>
        <begin position="183"/>
        <end position="227"/>
    </location>
</feature>
<feature type="region of interest" description="Disordered" evidence="5">
    <location>
        <begin position="81"/>
        <end position="105"/>
    </location>
</feature>
<dbReference type="Pfam" id="PF00249">
    <property type="entry name" value="Myb_DNA-binding"/>
    <property type="match status" value="2"/>
</dbReference>
<evidence type="ECO:0000313" key="9">
    <source>
        <dbReference type="Proteomes" id="UP000275652"/>
    </source>
</evidence>
<keyword evidence="2" id="KW-0238">DNA-binding</keyword>
<feature type="domain" description="HTH myb-type" evidence="7">
    <location>
        <begin position="183"/>
        <end position="231"/>
    </location>
</feature>
<accession>A0A9X8EEW3</accession>
<dbReference type="InterPro" id="IPR001005">
    <property type="entry name" value="SANT/Myb"/>
</dbReference>